<keyword evidence="1" id="KW-1133">Transmembrane helix</keyword>
<gene>
    <name evidence="2" type="ORF">HBH26_17800</name>
</gene>
<dbReference type="InterPro" id="IPR010982">
    <property type="entry name" value="Lambda_DNA-bd_dom_sf"/>
</dbReference>
<sequence length="123" mass="13107">MSGASARELFSRVEAYRLRHGVTLASIAAAAGVSLSVIDKLRTGRRVNDVTFERIVTFLSIHRGGHADLVKADRQLDPAEGGAAAVAAAWSRSGAPARPCPKACARAAAEDRRAHHLRQRRAA</sequence>
<proteinExistence type="predicted"/>
<organism evidence="2 3">
    <name type="scientific">Sphingomonas corticis</name>
    <dbReference type="NCBI Taxonomy" id="2722791"/>
    <lineage>
        <taxon>Bacteria</taxon>
        <taxon>Pseudomonadati</taxon>
        <taxon>Pseudomonadota</taxon>
        <taxon>Alphaproteobacteria</taxon>
        <taxon>Sphingomonadales</taxon>
        <taxon>Sphingomonadaceae</taxon>
        <taxon>Sphingomonas</taxon>
    </lineage>
</organism>
<dbReference type="SUPFAM" id="SSF47413">
    <property type="entry name" value="lambda repressor-like DNA-binding domains"/>
    <property type="match status" value="1"/>
</dbReference>
<evidence type="ECO:0000256" key="1">
    <source>
        <dbReference type="SAM" id="Phobius"/>
    </source>
</evidence>
<evidence type="ECO:0000313" key="2">
    <source>
        <dbReference type="EMBL" id="NJR80435.1"/>
    </source>
</evidence>
<dbReference type="Proteomes" id="UP000732399">
    <property type="component" value="Unassembled WGS sequence"/>
</dbReference>
<evidence type="ECO:0000313" key="3">
    <source>
        <dbReference type="Proteomes" id="UP000732399"/>
    </source>
</evidence>
<protein>
    <recommendedName>
        <fullName evidence="4">XRE family transcriptional regulator</fullName>
    </recommendedName>
</protein>
<comment type="caution">
    <text evidence="2">The sequence shown here is derived from an EMBL/GenBank/DDBJ whole genome shotgun (WGS) entry which is preliminary data.</text>
</comment>
<keyword evidence="3" id="KW-1185">Reference proteome</keyword>
<feature type="transmembrane region" description="Helical" evidence="1">
    <location>
        <begin position="20"/>
        <end position="38"/>
    </location>
</feature>
<evidence type="ECO:0008006" key="4">
    <source>
        <dbReference type="Google" id="ProtNLM"/>
    </source>
</evidence>
<dbReference type="EMBL" id="JAAVJH010000018">
    <property type="protein sequence ID" value="NJR80435.1"/>
    <property type="molecule type" value="Genomic_DNA"/>
</dbReference>
<dbReference type="RefSeq" id="WP_168135990.1">
    <property type="nucleotide sequence ID" value="NZ_JAAVJH010000018.1"/>
</dbReference>
<dbReference type="Gene3D" id="1.10.260.40">
    <property type="entry name" value="lambda repressor-like DNA-binding domains"/>
    <property type="match status" value="1"/>
</dbReference>
<keyword evidence="1" id="KW-0472">Membrane</keyword>
<name>A0ABX1CWT9_9SPHN</name>
<reference evidence="2 3" key="1">
    <citation type="submission" date="2020-03" db="EMBL/GenBank/DDBJ databases">
        <authorList>
            <person name="Wang L."/>
            <person name="He N."/>
            <person name="Li Y."/>
            <person name="Fang Y."/>
            <person name="Zhang F."/>
        </authorList>
    </citation>
    <scope>NUCLEOTIDE SEQUENCE [LARGE SCALE GENOMIC DNA]</scope>
    <source>
        <strain evidence="2 3">36D10-4-7</strain>
    </source>
</reference>
<accession>A0ABX1CWT9</accession>
<keyword evidence="1" id="KW-0812">Transmembrane</keyword>